<evidence type="ECO:0000259" key="3">
    <source>
        <dbReference type="PROSITE" id="PS51857"/>
    </source>
</evidence>
<dbReference type="InterPro" id="IPR002059">
    <property type="entry name" value="CSP_DNA-bd"/>
</dbReference>
<dbReference type="SUPFAM" id="SSF50249">
    <property type="entry name" value="Nucleic acid-binding proteins"/>
    <property type="match status" value="1"/>
</dbReference>
<accession>A0A7S4R4D7</accession>
<gene>
    <name evidence="4" type="ORF">AMON00008_LOCUS29740</name>
</gene>
<organism evidence="4">
    <name type="scientific">Alexandrium monilatum</name>
    <dbReference type="NCBI Taxonomy" id="311494"/>
    <lineage>
        <taxon>Eukaryota</taxon>
        <taxon>Sar</taxon>
        <taxon>Alveolata</taxon>
        <taxon>Dinophyceae</taxon>
        <taxon>Gonyaulacales</taxon>
        <taxon>Pyrocystaceae</taxon>
        <taxon>Alexandrium</taxon>
    </lineage>
</organism>
<keyword evidence="2" id="KW-1133">Transmembrane helix</keyword>
<keyword evidence="2" id="KW-0812">Transmembrane</keyword>
<sequence length="440" mass="49036">MVGGMIPQWLSQLLAIPWIEEVFMILITAVVYILIHSSLMTSSKSPPKKGKGEGKLATEEDEAWSAEPRRLQRRLPGSEERSAGGTKSTMPKTSAEVEGVTDSRFEGVVVCYKPDEGYGFIRCPELYRRFGRDVFLHRLQVGSFEVGAQVTFGVFLNKQGLPQAKELEAAETKWEAISVVALAGEEVDATAPQAPEQAPTSELQEVPSLLPAALPESRQPLNPHAECYVAKQAVNLFSTAPSETAQFSPNSYVTGYSVPALAPKGWASVETLARTLSGIWLGERGFTYEVHFYIKPRHGEPVGTVLRCRPDAAPKSFALHWDAASGHLQLNQSFVLDLQALAECPDTAGWWRGQSNFIWQRLQPNAGRYKLGSEDSWSCCDSQQWDTSWAGHKRGWGTEDEWSQSTWTEGEKCTWKAPRAWAAQPQTKAWKRWVRKEQPR</sequence>
<dbReference type="Gene3D" id="2.40.50.140">
    <property type="entry name" value="Nucleic acid-binding proteins"/>
    <property type="match status" value="1"/>
</dbReference>
<reference evidence="4" key="1">
    <citation type="submission" date="2021-01" db="EMBL/GenBank/DDBJ databases">
        <authorList>
            <person name="Corre E."/>
            <person name="Pelletier E."/>
            <person name="Niang G."/>
            <person name="Scheremetjew M."/>
            <person name="Finn R."/>
            <person name="Kale V."/>
            <person name="Holt S."/>
            <person name="Cochrane G."/>
            <person name="Meng A."/>
            <person name="Brown T."/>
            <person name="Cohen L."/>
        </authorList>
    </citation>
    <scope>NUCLEOTIDE SEQUENCE</scope>
    <source>
        <strain evidence="4">CCMP3105</strain>
    </source>
</reference>
<protein>
    <recommendedName>
        <fullName evidence="3">CSD domain-containing protein</fullName>
    </recommendedName>
</protein>
<dbReference type="PROSITE" id="PS51857">
    <property type="entry name" value="CSD_2"/>
    <property type="match status" value="1"/>
</dbReference>
<evidence type="ECO:0000313" key="4">
    <source>
        <dbReference type="EMBL" id="CAE4602537.1"/>
    </source>
</evidence>
<keyword evidence="2" id="KW-0472">Membrane</keyword>
<proteinExistence type="predicted"/>
<dbReference type="GO" id="GO:0003676">
    <property type="term" value="F:nucleic acid binding"/>
    <property type="evidence" value="ECO:0007669"/>
    <property type="project" value="InterPro"/>
</dbReference>
<evidence type="ECO:0000256" key="1">
    <source>
        <dbReference type="SAM" id="MobiDB-lite"/>
    </source>
</evidence>
<dbReference type="AlphaFoldDB" id="A0A7S4R4D7"/>
<feature type="transmembrane region" description="Helical" evidence="2">
    <location>
        <begin position="15"/>
        <end position="35"/>
    </location>
</feature>
<dbReference type="InterPro" id="IPR012340">
    <property type="entry name" value="NA-bd_OB-fold"/>
</dbReference>
<feature type="region of interest" description="Disordered" evidence="1">
    <location>
        <begin position="41"/>
        <end position="98"/>
    </location>
</feature>
<evidence type="ECO:0000256" key="2">
    <source>
        <dbReference type="SAM" id="Phobius"/>
    </source>
</evidence>
<dbReference type="EMBL" id="HBNR01042757">
    <property type="protein sequence ID" value="CAE4602537.1"/>
    <property type="molecule type" value="Transcribed_RNA"/>
</dbReference>
<name>A0A7S4R4D7_9DINO</name>
<feature type="domain" description="CSD" evidence="3">
    <location>
        <begin position="104"/>
        <end position="169"/>
    </location>
</feature>